<evidence type="ECO:0000259" key="1">
    <source>
        <dbReference type="Pfam" id="PF06985"/>
    </source>
</evidence>
<dbReference type="EMBL" id="MU004236">
    <property type="protein sequence ID" value="KAF2668204.1"/>
    <property type="molecule type" value="Genomic_DNA"/>
</dbReference>
<protein>
    <submittedName>
        <fullName evidence="2">HET-domain-containing protein</fullName>
    </submittedName>
</protein>
<dbReference type="Pfam" id="PF26639">
    <property type="entry name" value="Het-6_barrel"/>
    <property type="match status" value="1"/>
</dbReference>
<name>A0A6A6UBA9_9PEZI</name>
<organism evidence="2 3">
    <name type="scientific">Microthyrium microscopicum</name>
    <dbReference type="NCBI Taxonomy" id="703497"/>
    <lineage>
        <taxon>Eukaryota</taxon>
        <taxon>Fungi</taxon>
        <taxon>Dikarya</taxon>
        <taxon>Ascomycota</taxon>
        <taxon>Pezizomycotina</taxon>
        <taxon>Dothideomycetes</taxon>
        <taxon>Dothideomycetes incertae sedis</taxon>
        <taxon>Microthyriales</taxon>
        <taxon>Microthyriaceae</taxon>
        <taxon>Microthyrium</taxon>
    </lineage>
</organism>
<evidence type="ECO:0000313" key="3">
    <source>
        <dbReference type="Proteomes" id="UP000799302"/>
    </source>
</evidence>
<dbReference type="InterPro" id="IPR052895">
    <property type="entry name" value="HetReg/Transcr_Mod"/>
</dbReference>
<dbReference type="PANTHER" id="PTHR24148">
    <property type="entry name" value="ANKYRIN REPEAT DOMAIN-CONTAINING PROTEIN 39 HOMOLOG-RELATED"/>
    <property type="match status" value="1"/>
</dbReference>
<dbReference type="OrthoDB" id="2157530at2759"/>
<accession>A0A6A6UBA9</accession>
<dbReference type="InterPro" id="IPR010730">
    <property type="entry name" value="HET"/>
</dbReference>
<sequence>MDKYVYRPLSAETSFRLLKLLPLTDGEAIQCTLEEVPFNSSWSFEAISYVWGDTTNLVPIVCDEKELGIPANLSDALLRFRDETQPRYLWADSISVNQKDLAERSAQVKLMARIYKRATCVLVWLGEEDAQSRLAVSVFQRHTDELEAGDDIESQQTTDLEYLAIKSLLGRSWFTRAWTFQEFLLADEVKIHCGSRCLPATEMRDIVNDLLDQRPELLGSALQAIEILRMAKDGFPLQNQSLSHLASQNQSLSQMLPWRRGVGATDPRDLVYALREISTDGLQVLPDYEKPFEEVFASVAKHRIISTGSLHCLEASHSTVEGSRPTGNLPSWVPDWRESEKATGTFLPWPHGGKHSATGSSKAIIQPTDSIRTLHLSGVHIDTFRYTFKPDEFYRNNQSVLERINECAGRKPGDIHRVTEQSLKTAVDDVIDGFFLLKHALPKNLDNKLLRPTLVARGMKDRKFFISAKGSFGMAPHSVRGGDMICLLLGGRVPLLLRPFGDSYTFLGECFVKELMHGEGFVELRRQAQPDYDHEDISWLDRLHKEPLPFETEEFVLV</sequence>
<dbReference type="Proteomes" id="UP000799302">
    <property type="component" value="Unassembled WGS sequence"/>
</dbReference>
<gene>
    <name evidence="2" type="ORF">BT63DRAFT_455836</name>
</gene>
<dbReference type="PANTHER" id="PTHR24148:SF64">
    <property type="entry name" value="HETEROKARYON INCOMPATIBILITY DOMAIN-CONTAINING PROTEIN"/>
    <property type="match status" value="1"/>
</dbReference>
<keyword evidence="3" id="KW-1185">Reference proteome</keyword>
<reference evidence="2" key="1">
    <citation type="journal article" date="2020" name="Stud. Mycol.">
        <title>101 Dothideomycetes genomes: a test case for predicting lifestyles and emergence of pathogens.</title>
        <authorList>
            <person name="Haridas S."/>
            <person name="Albert R."/>
            <person name="Binder M."/>
            <person name="Bloem J."/>
            <person name="Labutti K."/>
            <person name="Salamov A."/>
            <person name="Andreopoulos B."/>
            <person name="Baker S."/>
            <person name="Barry K."/>
            <person name="Bills G."/>
            <person name="Bluhm B."/>
            <person name="Cannon C."/>
            <person name="Castanera R."/>
            <person name="Culley D."/>
            <person name="Daum C."/>
            <person name="Ezra D."/>
            <person name="Gonzalez J."/>
            <person name="Henrissat B."/>
            <person name="Kuo A."/>
            <person name="Liang C."/>
            <person name="Lipzen A."/>
            <person name="Lutzoni F."/>
            <person name="Magnuson J."/>
            <person name="Mondo S."/>
            <person name="Nolan M."/>
            <person name="Ohm R."/>
            <person name="Pangilinan J."/>
            <person name="Park H.-J."/>
            <person name="Ramirez L."/>
            <person name="Alfaro M."/>
            <person name="Sun H."/>
            <person name="Tritt A."/>
            <person name="Yoshinaga Y."/>
            <person name="Zwiers L.-H."/>
            <person name="Turgeon B."/>
            <person name="Goodwin S."/>
            <person name="Spatafora J."/>
            <person name="Crous P."/>
            <person name="Grigoriev I."/>
        </authorList>
    </citation>
    <scope>NUCLEOTIDE SEQUENCE</scope>
    <source>
        <strain evidence="2">CBS 115976</strain>
    </source>
</reference>
<proteinExistence type="predicted"/>
<evidence type="ECO:0000313" key="2">
    <source>
        <dbReference type="EMBL" id="KAF2668204.1"/>
    </source>
</evidence>
<dbReference type="Pfam" id="PF06985">
    <property type="entry name" value="HET"/>
    <property type="match status" value="1"/>
</dbReference>
<dbReference type="AlphaFoldDB" id="A0A6A6UBA9"/>
<feature type="domain" description="Heterokaryon incompatibility" evidence="1">
    <location>
        <begin position="44"/>
        <end position="182"/>
    </location>
</feature>